<accession>A0A365XSF8</accession>
<organism evidence="1 2">
    <name type="scientific">Chitinophaga flava</name>
    <dbReference type="NCBI Taxonomy" id="2259036"/>
    <lineage>
        <taxon>Bacteria</taxon>
        <taxon>Pseudomonadati</taxon>
        <taxon>Bacteroidota</taxon>
        <taxon>Chitinophagia</taxon>
        <taxon>Chitinophagales</taxon>
        <taxon>Chitinophagaceae</taxon>
        <taxon>Chitinophaga</taxon>
    </lineage>
</organism>
<dbReference type="OrthoDB" id="9882103at2"/>
<sequence length="75" mass="8024">MSNAKRLTLDDFQLEEITSGNEIDKMLGLAAAGCHVTGPHTNPDGSVTLIDYEWGAMSQAPNLTPGRVDVPLTIQ</sequence>
<dbReference type="RefSeq" id="WP_113618040.1">
    <property type="nucleotide sequence ID" value="NZ_QFFJ01000002.1"/>
</dbReference>
<comment type="caution">
    <text evidence="1">The sequence shown here is derived from an EMBL/GenBank/DDBJ whole genome shotgun (WGS) entry which is preliminary data.</text>
</comment>
<dbReference type="AlphaFoldDB" id="A0A365XSF8"/>
<dbReference type="EMBL" id="QFFJ01000002">
    <property type="protein sequence ID" value="RBL89297.1"/>
    <property type="molecule type" value="Genomic_DNA"/>
</dbReference>
<dbReference type="Proteomes" id="UP000253410">
    <property type="component" value="Unassembled WGS sequence"/>
</dbReference>
<evidence type="ECO:0000313" key="2">
    <source>
        <dbReference type="Proteomes" id="UP000253410"/>
    </source>
</evidence>
<reference evidence="1 2" key="1">
    <citation type="submission" date="2018-05" db="EMBL/GenBank/DDBJ databases">
        <title>Chitinophaga sp. K3CV102501T nov., isolated from isolated from a monsoon evergreen broad-leaved forest soil.</title>
        <authorList>
            <person name="Lv Y."/>
        </authorList>
    </citation>
    <scope>NUCLEOTIDE SEQUENCE [LARGE SCALE GENOMIC DNA]</scope>
    <source>
        <strain evidence="1 2">GDMCC 1.1325</strain>
    </source>
</reference>
<evidence type="ECO:0000313" key="1">
    <source>
        <dbReference type="EMBL" id="RBL89297.1"/>
    </source>
</evidence>
<protein>
    <submittedName>
        <fullName evidence="1">Uncharacterized protein</fullName>
    </submittedName>
</protein>
<proteinExistence type="predicted"/>
<name>A0A365XSF8_9BACT</name>
<keyword evidence="2" id="KW-1185">Reference proteome</keyword>
<gene>
    <name evidence="1" type="ORF">DF182_22510</name>
</gene>